<dbReference type="Proteomes" id="UP000192132">
    <property type="component" value="Unassembled WGS sequence"/>
</dbReference>
<evidence type="ECO:0000256" key="3">
    <source>
        <dbReference type="ARBA" id="ARBA00022801"/>
    </source>
</evidence>
<keyword evidence="4 5" id="KW-0546">Nucleotide metabolism</keyword>
<dbReference type="Gene3D" id="3.90.950.10">
    <property type="match status" value="1"/>
</dbReference>
<comment type="cofactor">
    <cofactor evidence="5">
        <name>a divalent metal cation</name>
        <dbReference type="ChEBI" id="CHEBI:60240"/>
    </cofactor>
</comment>
<comment type="caution">
    <text evidence="6">The sequence shown here is derived from an EMBL/GenBank/DDBJ whole genome shotgun (WGS) entry which is preliminary data.</text>
</comment>
<sequence length="201" mass="22657">MRSDQFRPPIILASTSSIRRQLLSRLNVPFDVISPEIDESPFERENAQTLSCRLAEQKAATISAQFPHALVIGSDQVVWIESEPHIFIGKPLTAARAYEQLRILSGKLVHFETAVNVQCQQLNINRTELIRFLVHFRNLSAVEIQRYVAFDQPFNSAGSIKAESLGISLFEAMHGEDFTALMGLPLIKLSQMLREVGWQVP</sequence>
<organism evidence="6 7">
    <name type="scientific">Alkanindiges hydrocarboniclasticus</name>
    <dbReference type="NCBI Taxonomy" id="1907941"/>
    <lineage>
        <taxon>Bacteria</taxon>
        <taxon>Pseudomonadati</taxon>
        <taxon>Pseudomonadota</taxon>
        <taxon>Gammaproteobacteria</taxon>
        <taxon>Moraxellales</taxon>
        <taxon>Moraxellaceae</taxon>
        <taxon>Alkanindiges</taxon>
    </lineage>
</organism>
<comment type="subcellular location">
    <subcellularLocation>
        <location evidence="1 5">Cytoplasm</location>
    </subcellularLocation>
</comment>
<dbReference type="GO" id="GO:0047429">
    <property type="term" value="F:nucleoside triphosphate diphosphatase activity"/>
    <property type="evidence" value="ECO:0007669"/>
    <property type="project" value="UniProtKB-EC"/>
</dbReference>
<dbReference type="PANTHER" id="PTHR43213">
    <property type="entry name" value="BIFUNCTIONAL DTTP/UTP PYROPHOSPHATASE/METHYLTRANSFERASE PROTEIN-RELATED"/>
    <property type="match status" value="1"/>
</dbReference>
<comment type="caution">
    <text evidence="5">Lacks conserved residue(s) required for the propagation of feature annotation.</text>
</comment>
<dbReference type="GO" id="GO:0009117">
    <property type="term" value="P:nucleotide metabolic process"/>
    <property type="evidence" value="ECO:0007669"/>
    <property type="project" value="UniProtKB-KW"/>
</dbReference>
<comment type="similarity">
    <text evidence="5">Belongs to the Maf family.</text>
</comment>
<reference evidence="6 7" key="1">
    <citation type="submission" date="2016-10" db="EMBL/GenBank/DDBJ databases">
        <title>Draft Genome sequence of Alkanindiges sp. strain H1.</title>
        <authorList>
            <person name="Subhash Y."/>
            <person name="Lee S."/>
        </authorList>
    </citation>
    <scope>NUCLEOTIDE SEQUENCE [LARGE SCALE GENOMIC DNA]</scope>
    <source>
        <strain evidence="6 7">H1</strain>
    </source>
</reference>
<comment type="catalytic activity">
    <reaction evidence="5">
        <text>a ribonucleoside 5'-triphosphate + H2O = a ribonucleoside 5'-phosphate + diphosphate + H(+)</text>
        <dbReference type="Rhea" id="RHEA:23996"/>
        <dbReference type="ChEBI" id="CHEBI:15377"/>
        <dbReference type="ChEBI" id="CHEBI:15378"/>
        <dbReference type="ChEBI" id="CHEBI:33019"/>
        <dbReference type="ChEBI" id="CHEBI:58043"/>
        <dbReference type="ChEBI" id="CHEBI:61557"/>
        <dbReference type="EC" id="3.6.1.9"/>
    </reaction>
</comment>
<dbReference type="EC" id="3.6.1.9" evidence="5"/>
<dbReference type="CDD" id="cd00555">
    <property type="entry name" value="Maf"/>
    <property type="match status" value="1"/>
</dbReference>
<comment type="catalytic activity">
    <reaction evidence="5">
        <text>a 2'-deoxyribonucleoside 5'-triphosphate + H2O = a 2'-deoxyribonucleoside 5'-phosphate + diphosphate + H(+)</text>
        <dbReference type="Rhea" id="RHEA:44644"/>
        <dbReference type="ChEBI" id="CHEBI:15377"/>
        <dbReference type="ChEBI" id="CHEBI:15378"/>
        <dbReference type="ChEBI" id="CHEBI:33019"/>
        <dbReference type="ChEBI" id="CHEBI:61560"/>
        <dbReference type="ChEBI" id="CHEBI:65317"/>
        <dbReference type="EC" id="3.6.1.9"/>
    </reaction>
</comment>
<protein>
    <recommendedName>
        <fullName evidence="5">Nucleoside triphosphate pyrophosphatase</fullName>
        <ecNumber evidence="5">3.6.1.9</ecNumber>
    </recommendedName>
    <alternativeName>
        <fullName evidence="5">Nucleotide pyrophosphatase</fullName>
        <shortName evidence="5">Nucleotide PPase</shortName>
    </alternativeName>
</protein>
<name>A0A1S8CT87_9GAMM</name>
<feature type="active site" description="Proton acceptor" evidence="5">
    <location>
        <position position="75"/>
    </location>
</feature>
<dbReference type="EMBL" id="MLCN01000030">
    <property type="protein sequence ID" value="ONG38620.1"/>
    <property type="molecule type" value="Genomic_DNA"/>
</dbReference>
<dbReference type="InterPro" id="IPR029001">
    <property type="entry name" value="ITPase-like_fam"/>
</dbReference>
<keyword evidence="7" id="KW-1185">Reference proteome</keyword>
<proteinExistence type="inferred from homology"/>
<dbReference type="Pfam" id="PF02545">
    <property type="entry name" value="Maf"/>
    <property type="match status" value="1"/>
</dbReference>
<dbReference type="OrthoDB" id="9813694at2"/>
<dbReference type="STRING" id="1907941.BKE30_11795"/>
<keyword evidence="3 5" id="KW-0378">Hydrolase</keyword>
<evidence type="ECO:0000313" key="6">
    <source>
        <dbReference type="EMBL" id="ONG38620.1"/>
    </source>
</evidence>
<dbReference type="AlphaFoldDB" id="A0A1S8CT87"/>
<keyword evidence="2 5" id="KW-0963">Cytoplasm</keyword>
<evidence type="ECO:0000256" key="5">
    <source>
        <dbReference type="HAMAP-Rule" id="MF_00528"/>
    </source>
</evidence>
<dbReference type="PIRSF" id="PIRSF006305">
    <property type="entry name" value="Maf"/>
    <property type="match status" value="1"/>
</dbReference>
<dbReference type="RefSeq" id="WP_076878804.1">
    <property type="nucleotide sequence ID" value="NZ_MLCN01000030.1"/>
</dbReference>
<dbReference type="NCBIfam" id="TIGR00172">
    <property type="entry name" value="maf"/>
    <property type="match status" value="1"/>
</dbReference>
<evidence type="ECO:0000256" key="1">
    <source>
        <dbReference type="ARBA" id="ARBA00004496"/>
    </source>
</evidence>
<gene>
    <name evidence="6" type="ORF">BKE30_11795</name>
</gene>
<dbReference type="GO" id="GO:0005737">
    <property type="term" value="C:cytoplasm"/>
    <property type="evidence" value="ECO:0007669"/>
    <property type="project" value="UniProtKB-SubCell"/>
</dbReference>
<dbReference type="SUPFAM" id="SSF52972">
    <property type="entry name" value="ITPase-like"/>
    <property type="match status" value="1"/>
</dbReference>
<dbReference type="PANTHER" id="PTHR43213:SF10">
    <property type="entry name" value="7-METHYL-GTP PYROPHOSPHATASE"/>
    <property type="match status" value="1"/>
</dbReference>
<evidence type="ECO:0000256" key="4">
    <source>
        <dbReference type="ARBA" id="ARBA00023080"/>
    </source>
</evidence>
<comment type="function">
    <text evidence="5">Nucleoside triphosphate pyrophosphatase. May have a dual role in cell division arrest and in preventing the incorporation of modified nucleotides into cellular nucleic acids.</text>
</comment>
<accession>A0A1S8CT87</accession>
<dbReference type="HAMAP" id="MF_00528">
    <property type="entry name" value="Maf"/>
    <property type="match status" value="1"/>
</dbReference>
<evidence type="ECO:0000313" key="7">
    <source>
        <dbReference type="Proteomes" id="UP000192132"/>
    </source>
</evidence>
<evidence type="ECO:0000256" key="2">
    <source>
        <dbReference type="ARBA" id="ARBA00022490"/>
    </source>
</evidence>
<dbReference type="InterPro" id="IPR003697">
    <property type="entry name" value="Maf-like"/>
</dbReference>